<dbReference type="KEGG" id="hwc:Hqrw_3821"/>
<dbReference type="SUPFAM" id="SSF53448">
    <property type="entry name" value="Nucleotide-diphospho-sugar transferases"/>
    <property type="match status" value="1"/>
</dbReference>
<dbReference type="PANTHER" id="PTHR46390:SF1">
    <property type="entry name" value="MANNOSE-1-PHOSPHATE GUANYLYLTRANSFERASE"/>
    <property type="match status" value="1"/>
</dbReference>
<evidence type="ECO:0000313" key="4">
    <source>
        <dbReference type="EMBL" id="CCC41555.1"/>
    </source>
</evidence>
<dbReference type="GeneID" id="12448686"/>
<dbReference type="OrthoDB" id="5825at2157"/>
<organism evidence="4 5">
    <name type="scientific">Haloquadratum walsbyi (strain DSM 16854 / JCM 12705 / C23)</name>
    <dbReference type="NCBI Taxonomy" id="768065"/>
    <lineage>
        <taxon>Archaea</taxon>
        <taxon>Methanobacteriati</taxon>
        <taxon>Methanobacteriota</taxon>
        <taxon>Stenosarchaea group</taxon>
        <taxon>Halobacteria</taxon>
        <taxon>Halobacteriales</taxon>
        <taxon>Haloferacaceae</taxon>
        <taxon>Haloquadratum</taxon>
    </lineage>
</organism>
<feature type="region of interest" description="Disordered" evidence="1">
    <location>
        <begin position="295"/>
        <end position="315"/>
    </location>
</feature>
<sequence>MAVSDSTSSTVVDVVGVVLAGGIGSRLYPASRGHRPKQFLSLFGDRSFLTRTVDRLRGVTDTILILTRDAFAETVREQVSDVTVITEPVGRDTGPAALYATHYVEETYGDDAVVLLAPSDHVVGAAFDTAVRRMSAVAMNTNRLVTLGVAPTRPETGYGYIEPAATINSINGLNDDAVSWKSIQSFHEKPEIETAKKYIEAGHYWNAGIFAWRPAVFNTVAADSPLAPLQTALQNNTSESVADVFAASDSQSVDRAIFEQSEATAVIPTDMMWDDIGTWDAFDRLATQDELITENINTQTASAEDEHSDTTTREETVTVGDVEVEMIDSTDNIIVGNGSHISTVGVSGLIIVTWNDRTLVVNKDDAQSVRELVSRLRESGLF</sequence>
<evidence type="ECO:0000259" key="3">
    <source>
        <dbReference type="Pfam" id="PF22640"/>
    </source>
</evidence>
<gene>
    <name evidence="4" type="primary">manC</name>
    <name evidence="4" type="ordered locus">Hqrw_3821</name>
</gene>
<dbReference type="SUPFAM" id="SSF159283">
    <property type="entry name" value="Guanosine diphospho-D-mannose pyrophosphorylase/mannose-6-phosphate isomerase linker domain"/>
    <property type="match status" value="1"/>
</dbReference>
<dbReference type="InterPro" id="IPR054566">
    <property type="entry name" value="ManC/GMP-like_b-helix"/>
</dbReference>
<dbReference type="EC" id="2.7.7.13" evidence="4"/>
<feature type="domain" description="Nucleotidyl transferase" evidence="2">
    <location>
        <begin position="16"/>
        <end position="287"/>
    </location>
</feature>
<feature type="compositionally biased region" description="Basic and acidic residues" evidence="1">
    <location>
        <begin position="304"/>
        <end position="315"/>
    </location>
</feature>
<dbReference type="AlphaFoldDB" id="G0LEZ2"/>
<feature type="domain" description="MannoseP isomerase/GMP-like beta-helix" evidence="3">
    <location>
        <begin position="326"/>
        <end position="376"/>
    </location>
</feature>
<dbReference type="GO" id="GO:0004475">
    <property type="term" value="F:mannose-1-phosphate guanylyltransferase (GTP) activity"/>
    <property type="evidence" value="ECO:0007669"/>
    <property type="project" value="UniProtKB-EC"/>
</dbReference>
<dbReference type="Proteomes" id="UP000007954">
    <property type="component" value="Chromosome"/>
</dbReference>
<evidence type="ECO:0000313" key="5">
    <source>
        <dbReference type="Proteomes" id="UP000007954"/>
    </source>
</evidence>
<evidence type="ECO:0000256" key="1">
    <source>
        <dbReference type="SAM" id="MobiDB-lite"/>
    </source>
</evidence>
<dbReference type="Gene3D" id="3.90.550.10">
    <property type="entry name" value="Spore Coat Polysaccharide Biosynthesis Protein SpsA, Chain A"/>
    <property type="match status" value="1"/>
</dbReference>
<dbReference type="EMBL" id="FR746099">
    <property type="protein sequence ID" value="CCC41555.1"/>
    <property type="molecule type" value="Genomic_DNA"/>
</dbReference>
<name>G0LEZ2_HALWC</name>
<dbReference type="HOGENOM" id="CLU_035527_0_1_2"/>
<dbReference type="Pfam" id="PF00483">
    <property type="entry name" value="NTP_transferase"/>
    <property type="match status" value="1"/>
</dbReference>
<dbReference type="InterPro" id="IPR029044">
    <property type="entry name" value="Nucleotide-diphossugar_trans"/>
</dbReference>
<dbReference type="InterPro" id="IPR051161">
    <property type="entry name" value="Mannose-6P_isomerase_type2"/>
</dbReference>
<dbReference type="InterPro" id="IPR049577">
    <property type="entry name" value="GMPP_N"/>
</dbReference>
<dbReference type="Pfam" id="PF22640">
    <property type="entry name" value="ManC_GMP_beta-helix"/>
    <property type="match status" value="1"/>
</dbReference>
<keyword evidence="4" id="KW-0548">Nucleotidyltransferase</keyword>
<reference evidence="4 5" key="1">
    <citation type="journal article" date="2011" name="PLoS ONE">
        <title>Haloquadratum walsbyi: limited diversity in a global pond.</title>
        <authorList>
            <person name="Dyall-Smith M."/>
            <person name="Pfeiffer F."/>
            <person name="Klee K."/>
            <person name="Palm P."/>
            <person name="Gross K."/>
            <person name="Schuster S.C."/>
            <person name="Rampp M."/>
            <person name="Oesterhelt D."/>
        </authorList>
    </citation>
    <scope>NUCLEOTIDE SEQUENCE [LARGE SCALE GENOMIC DNA]</scope>
    <source>
        <strain evidence="5">DSM 16854 / JCM 12705 / C23</strain>
    </source>
</reference>
<protein>
    <submittedName>
        <fullName evidence="4">Mannose-1-phosphate guanylyltransferase</fullName>
        <ecNumber evidence="4">2.7.7.13</ecNumber>
    </submittedName>
</protein>
<dbReference type="RefSeq" id="WP_014556907.1">
    <property type="nucleotide sequence ID" value="NC_017459.1"/>
</dbReference>
<dbReference type="InterPro" id="IPR005835">
    <property type="entry name" value="NTP_transferase_dom"/>
</dbReference>
<evidence type="ECO:0000259" key="2">
    <source>
        <dbReference type="Pfam" id="PF00483"/>
    </source>
</evidence>
<dbReference type="PANTHER" id="PTHR46390">
    <property type="entry name" value="MANNOSE-1-PHOSPHATE GUANYLYLTRANSFERASE"/>
    <property type="match status" value="1"/>
</dbReference>
<dbReference type="CDD" id="cd02509">
    <property type="entry name" value="GDP-M1P_Guanylyltransferase"/>
    <property type="match status" value="1"/>
</dbReference>
<proteinExistence type="predicted"/>
<accession>G0LEZ2</accession>
<keyword evidence="4" id="KW-0808">Transferase</keyword>
<dbReference type="GO" id="GO:0009298">
    <property type="term" value="P:GDP-mannose biosynthetic process"/>
    <property type="evidence" value="ECO:0007669"/>
    <property type="project" value="TreeGrafter"/>
</dbReference>